<accession>A0A6C0BH64</accession>
<name>A0A6C0BH64_9ZZZZ</name>
<proteinExistence type="predicted"/>
<dbReference type="AlphaFoldDB" id="A0A6C0BH64"/>
<sequence length="135" mass="15396">MANINPIGLGLPSESVKSLGELYLSLGSTPISRKKISQKRPQQKSQNKITFARNRWYNIPKNENGRKAPTTIHQLPNGRGGFREKALFTNNVSNINRKPTGEKWTPNNARKKALNLQNELAKNENKTRKIHRIRK</sequence>
<evidence type="ECO:0000313" key="2">
    <source>
        <dbReference type="EMBL" id="QHS91685.1"/>
    </source>
</evidence>
<feature type="region of interest" description="Disordered" evidence="1">
    <location>
        <begin position="60"/>
        <end position="82"/>
    </location>
</feature>
<evidence type="ECO:0000256" key="1">
    <source>
        <dbReference type="SAM" id="MobiDB-lite"/>
    </source>
</evidence>
<organism evidence="2">
    <name type="scientific">viral metagenome</name>
    <dbReference type="NCBI Taxonomy" id="1070528"/>
    <lineage>
        <taxon>unclassified sequences</taxon>
        <taxon>metagenomes</taxon>
        <taxon>organismal metagenomes</taxon>
    </lineage>
</organism>
<dbReference type="EMBL" id="MN739162">
    <property type="protein sequence ID" value="QHS91685.1"/>
    <property type="molecule type" value="Genomic_DNA"/>
</dbReference>
<protein>
    <submittedName>
        <fullName evidence="2">Uncharacterized protein</fullName>
    </submittedName>
</protein>
<reference evidence="2" key="1">
    <citation type="journal article" date="2020" name="Nature">
        <title>Giant virus diversity and host interactions through global metagenomics.</title>
        <authorList>
            <person name="Schulz F."/>
            <person name="Roux S."/>
            <person name="Paez-Espino D."/>
            <person name="Jungbluth S."/>
            <person name="Walsh D.A."/>
            <person name="Denef V.J."/>
            <person name="McMahon K.D."/>
            <person name="Konstantinidis K.T."/>
            <person name="Eloe-Fadrosh E.A."/>
            <person name="Kyrpides N.C."/>
            <person name="Woyke T."/>
        </authorList>
    </citation>
    <scope>NUCLEOTIDE SEQUENCE</scope>
    <source>
        <strain evidence="2">GVMAG-M-3300013006-15</strain>
    </source>
</reference>